<dbReference type="GO" id="GO:0008168">
    <property type="term" value="F:methyltransferase activity"/>
    <property type="evidence" value="ECO:0007669"/>
    <property type="project" value="UniProtKB-KW"/>
</dbReference>
<dbReference type="InterPro" id="IPR018201">
    <property type="entry name" value="Ketoacyl_synth_AS"/>
</dbReference>
<dbReference type="Pfam" id="PF00698">
    <property type="entry name" value="Acyl_transf_1"/>
    <property type="match status" value="1"/>
</dbReference>
<accession>A0AAN6N6S9</accession>
<feature type="domain" description="Ketosynthase family 3 (KS3)" evidence="10">
    <location>
        <begin position="281"/>
        <end position="680"/>
    </location>
</feature>
<evidence type="ECO:0000256" key="6">
    <source>
        <dbReference type="ARBA" id="ARBA00023268"/>
    </source>
</evidence>
<evidence type="ECO:0000313" key="12">
    <source>
        <dbReference type="EMBL" id="KAK3940210.1"/>
    </source>
</evidence>
<evidence type="ECO:0000256" key="5">
    <source>
        <dbReference type="ARBA" id="ARBA00022679"/>
    </source>
</evidence>
<evidence type="ECO:0000256" key="2">
    <source>
        <dbReference type="ARBA" id="ARBA00022450"/>
    </source>
</evidence>
<evidence type="ECO:0000313" key="13">
    <source>
        <dbReference type="Proteomes" id="UP001303473"/>
    </source>
</evidence>
<dbReference type="InterPro" id="IPR050091">
    <property type="entry name" value="PKS_NRPS_Biosynth_Enz"/>
</dbReference>
<dbReference type="InterPro" id="IPR029063">
    <property type="entry name" value="SAM-dependent_MTases_sf"/>
</dbReference>
<dbReference type="GO" id="GO:0044550">
    <property type="term" value="P:secondary metabolite biosynthetic process"/>
    <property type="evidence" value="ECO:0007669"/>
    <property type="project" value="TreeGrafter"/>
</dbReference>
<dbReference type="SUPFAM" id="SSF53335">
    <property type="entry name" value="S-adenosyl-L-methionine-dependent methyltransferases"/>
    <property type="match status" value="1"/>
</dbReference>
<evidence type="ECO:0000256" key="3">
    <source>
        <dbReference type="ARBA" id="ARBA00022553"/>
    </source>
</evidence>
<comment type="caution">
    <text evidence="12">The sequence shown here is derived from an EMBL/GenBank/DDBJ whole genome shotgun (WGS) entry which is preliminary data.</text>
</comment>
<sequence>MAPLDLTNSTRFKTLTVVSQVLDFIETEKHSLSGFQASQGFCIGFLSAAALSSAKEWHEFKTNVCNAVRLAACIGVVVGASWAAQEAPLEPEDRAATISVRCKTAADRAYLETCLDAFPEAYISCITDDNTLTLTLPQKYQTAFFERAAEAKLAVSEIGIRGSYHHPSHAQAAATLNRICAENHSLLGLPNAEELRLPLRSTADAQLITAGALHEIAIELILCKRAHWSQAVKLSVSGISQDRVSFSVMGRKSGVIPLSLRRGIAAWNSGPDDHDQDPDHHEEIAVVGMACRFPRAENLTSFWELLTKGETAFGTLSPGRFDLAHIAREPRLAQFWGNFLDRPDVFDHRFFSLSGREAKSMDPHSVAATTPERIDVGCYLGVGAVDYEHNVASEAANAFAAVGTLRAFISGRISHFFGWEGPSITFDTACSSSAVAIHTACKAVLGGECSMALAGGVNVITSPTLHQNLAAASFLNPGGSSKAFDAAAGGYCRGEGAGMIVLKKLSRALTDGDEILGVIASSAVNQGSNCSSITVPDSGSQSALYKRVLSDARLEPKQVGYVEAHGTGTPVGDPIEYESVRLALTGSGRNGPVLLGAVKDNIGHTEAASGVAGVIKVLLMMQHSIVPKQANFVSLNPRIKACLEIVIPTETQPWAGQHQHVALVNNYGAAGSNAALLLRSRAGKIPSDSIDTSSISSRTVYPILLSAKTASHLHAYADALKLYLAKSQASFGSIAYNVARTRNVSFEHRIAFTASDARSAVSALTTLTETKAHKVKLPVVLCFGGQTGRTVKVSRGLYDSCGLFRQHLDQCDAVCQKLGLPSIYPAIFRGDVTEDLVTLHCMLLSLQISSAKCWIECGLEVGTLVGHSFGQLAALCVAGSISLEHCFQLVSGRARLIRDNWGLEDGAMLSVECDKPEVEALVDAGSKKSTGLRVDVACYNGPRSFVLAGDTLSIARAREECQKRSIKHVNLLNTHAYHSYLADGILQDLATVAGSVTIQPPVLRVETCSANGSWSSFTAKEVVQHTREPVYFGDAIDRISKRLPSAVWLEAGSASPIISMTKRIVNGDGRSDVFVAMELGNDEAVSNVAQAVCQLWQAGSATRFWLFHPASEPDRHYQNVNLPPYQFEKTSHWIQLKMSSSKTEISNEKTSLVSLVSKITPSELLFSVDTTHPVFVLAGSGHAVTGQSLCPASMYIELAAMAAQSVVKKTATKNETSSLLPHIEALAMSAPLGLGNGISLFLRLSQIAPDSWDFSLFSRPSGGSISLVEGEKTEHASGRITWTLTDATMAERRLKLLQRFGAQGVRRLSSATGTTGISGTMVYKLFSDVVTYADYYRGVRSVSALENEAVGFVTVPAQLASRFARHDATGTCDPIILDNFLQVAGIHVNCLSPRDKNHVFVCTAVEEVIFTSSFMTNKAETREWSVYSRRYELSESGRDMANDIFVCDAASGRLVLAILGATFKSVPFKSLARGLTRLNKVGVENSEQLRTTSNLSPSVEYHSSDDVQEDSGYQTLSSPLPVSDAELRFKKRTETPPVPNRLPPQSNQLPVKQSTTKDELERVRSLFSAILEVPIEEITPTSTLDELGVDSLLVSEIVSEVQNRFHVTISQSDFLGCNDVLAVSRLLRPDQPVAPETSGEQPQSFPAKDTEKITGSTASQSVNDGSGSQDGPNIAVLSRDAFVAVKPSYDAHAETTGFAGFYGDAFQLQSELVVGYVVEAFATLGCDLESMQAGDQVPAIPFDPKHKKLIPQLYKLLADGGLVEKEADGIFRRAQTSVPAVSASALHQRMLDKFPKHASETQLLHATGSKLADCLSGKADPIALIFQNAAARALLEDVYTNAPMFKTGTLLLGQYLPSVLERLGGRRELRILELGAGTGGTSKHVIETLTGMGQPFSYTFTDLSPSLVAAAKRKFAKWSSFMHYKTLDIEKEPAEQLSGKYDVILSTNCIHATRDLVVSTTNIRKMLRPDGILCLVELTRNLYWFDLVFGLLEGWWLFNDGREHALAHEQTWNRSLRAAGFEWVDWGTSSSRESELLRVITASPCKLETSADGSDTMASKETVVFKEVDGLQLQADIYYPPNLVKGGEKLPVALMIHGGGHIMLSRNDIRPEQTDMLLRNGFLPISIDYRLCPETTLLEGPMADVADALAWARTVLPRSPLARRDIVVDAERVVAVGWSSGGHLAMSLAWTSVARGIEPPNAILALYCATDYEDPFWTRPNVPAGAEVDGADSYDLDDELWAARIMDRPITGYNVPRGKRALGGWLAPSDPRSRLALHMNVHGRTLHVLLGGLDKRTRAAKKKVGDPASPDDTVRAASPLAQINAGNYTVPTFMVHPRLDDLIPWQQSERTWKALREQGVDAELRVVGEGAPHLFDLHPRGKGYETGMRAVREGYSFLAKHVGMEWR</sequence>
<dbReference type="InterPro" id="IPR001227">
    <property type="entry name" value="Ac_transferase_dom_sf"/>
</dbReference>
<dbReference type="InterPro" id="IPR036736">
    <property type="entry name" value="ACP-like_sf"/>
</dbReference>
<reference evidence="13" key="1">
    <citation type="journal article" date="2023" name="Mol. Phylogenet. Evol.">
        <title>Genome-scale phylogeny and comparative genomics of the fungal order Sordariales.</title>
        <authorList>
            <person name="Hensen N."/>
            <person name="Bonometti L."/>
            <person name="Westerberg I."/>
            <person name="Brannstrom I.O."/>
            <person name="Guillou S."/>
            <person name="Cros-Aarteil S."/>
            <person name="Calhoun S."/>
            <person name="Haridas S."/>
            <person name="Kuo A."/>
            <person name="Mondo S."/>
            <person name="Pangilinan J."/>
            <person name="Riley R."/>
            <person name="LaButti K."/>
            <person name="Andreopoulos B."/>
            <person name="Lipzen A."/>
            <person name="Chen C."/>
            <person name="Yan M."/>
            <person name="Daum C."/>
            <person name="Ng V."/>
            <person name="Clum A."/>
            <person name="Steindorff A."/>
            <person name="Ohm R.A."/>
            <person name="Martin F."/>
            <person name="Silar P."/>
            <person name="Natvig D.O."/>
            <person name="Lalanne C."/>
            <person name="Gautier V."/>
            <person name="Ament-Velasquez S.L."/>
            <person name="Kruys A."/>
            <person name="Hutchinson M.I."/>
            <person name="Powell A.J."/>
            <person name="Barry K."/>
            <person name="Miller A.N."/>
            <person name="Grigoriev I.V."/>
            <person name="Debuchy R."/>
            <person name="Gladieux P."/>
            <person name="Hiltunen Thoren M."/>
            <person name="Johannesson H."/>
        </authorList>
    </citation>
    <scope>NUCLEOTIDE SEQUENCE [LARGE SCALE GENOMIC DNA]</scope>
    <source>
        <strain evidence="13">CBS 340.73</strain>
    </source>
</reference>
<dbReference type="Gene3D" id="3.40.366.10">
    <property type="entry name" value="Malonyl-Coenzyme A Acyl Carrier Protein, domain 2"/>
    <property type="match status" value="3"/>
</dbReference>
<dbReference type="PROSITE" id="PS00606">
    <property type="entry name" value="KS3_1"/>
    <property type="match status" value="1"/>
</dbReference>
<dbReference type="SUPFAM" id="SSF53474">
    <property type="entry name" value="alpha/beta-Hydrolases"/>
    <property type="match status" value="1"/>
</dbReference>
<feature type="compositionally biased region" description="Polar residues" evidence="8">
    <location>
        <begin position="1653"/>
        <end position="1670"/>
    </location>
</feature>
<dbReference type="Pfam" id="PF02801">
    <property type="entry name" value="Ketoacyl-synt_C"/>
    <property type="match status" value="1"/>
</dbReference>
<protein>
    <submittedName>
        <fullName evidence="12">Conidial yellow pigment biosynthesis polyketide synthase</fullName>
    </submittedName>
</protein>
<dbReference type="InterPro" id="IPR041068">
    <property type="entry name" value="HTH_51"/>
</dbReference>
<dbReference type="InterPro" id="IPR042104">
    <property type="entry name" value="PKS_dehydratase_sf"/>
</dbReference>
<dbReference type="SUPFAM" id="SSF53901">
    <property type="entry name" value="Thiolase-like"/>
    <property type="match status" value="1"/>
</dbReference>
<dbReference type="InterPro" id="IPR049551">
    <property type="entry name" value="PKS_DH_C"/>
</dbReference>
<dbReference type="PANTHER" id="PTHR43775">
    <property type="entry name" value="FATTY ACID SYNTHASE"/>
    <property type="match status" value="1"/>
</dbReference>
<dbReference type="SUPFAM" id="SSF52151">
    <property type="entry name" value="FabD/lysophospholipase-like"/>
    <property type="match status" value="1"/>
</dbReference>
<dbReference type="Gene3D" id="3.40.47.10">
    <property type="match status" value="1"/>
</dbReference>
<keyword evidence="6" id="KW-0511">Multifunctional enzyme</keyword>
<feature type="region of interest" description="Disordered" evidence="8">
    <location>
        <begin position="1534"/>
        <end position="1557"/>
    </location>
</feature>
<evidence type="ECO:0000256" key="8">
    <source>
        <dbReference type="SAM" id="MobiDB-lite"/>
    </source>
</evidence>
<dbReference type="InterPro" id="IPR016035">
    <property type="entry name" value="Acyl_Trfase/lysoPLipase"/>
</dbReference>
<dbReference type="Pfam" id="PF20434">
    <property type="entry name" value="BD-FAE"/>
    <property type="match status" value="1"/>
</dbReference>
<dbReference type="InterPro" id="IPR029058">
    <property type="entry name" value="AB_hydrolase_fold"/>
</dbReference>
<dbReference type="EMBL" id="MU853799">
    <property type="protein sequence ID" value="KAK3940210.1"/>
    <property type="molecule type" value="Genomic_DNA"/>
</dbReference>
<dbReference type="InterPro" id="IPR016039">
    <property type="entry name" value="Thiolase-like"/>
</dbReference>
<evidence type="ECO:0000259" key="11">
    <source>
        <dbReference type="PROSITE" id="PS52019"/>
    </source>
</evidence>
<dbReference type="PROSITE" id="PS52004">
    <property type="entry name" value="KS3_2"/>
    <property type="match status" value="1"/>
</dbReference>
<dbReference type="InterPro" id="IPR014030">
    <property type="entry name" value="Ketoacyl_synth_N"/>
</dbReference>
<dbReference type="Gene3D" id="3.40.50.1820">
    <property type="entry name" value="alpha/beta hydrolase"/>
    <property type="match status" value="1"/>
</dbReference>
<dbReference type="Pfam" id="PF16073">
    <property type="entry name" value="SAT"/>
    <property type="match status" value="1"/>
</dbReference>
<dbReference type="Pfam" id="PF08242">
    <property type="entry name" value="Methyltransf_12"/>
    <property type="match status" value="1"/>
</dbReference>
<feature type="compositionally biased region" description="Polar residues" evidence="8">
    <location>
        <begin position="1543"/>
        <end position="1554"/>
    </location>
</feature>
<dbReference type="InterPro" id="IPR013217">
    <property type="entry name" value="Methyltransf_12"/>
</dbReference>
<dbReference type="GO" id="GO:0006633">
    <property type="term" value="P:fatty acid biosynthetic process"/>
    <property type="evidence" value="ECO:0007669"/>
    <property type="project" value="InterPro"/>
</dbReference>
<feature type="domain" description="Carrier" evidence="9">
    <location>
        <begin position="1554"/>
        <end position="1631"/>
    </location>
</feature>
<dbReference type="Proteomes" id="UP001303473">
    <property type="component" value="Unassembled WGS sequence"/>
</dbReference>
<organism evidence="12 13">
    <name type="scientific">Diplogelasinospora grovesii</name>
    <dbReference type="NCBI Taxonomy" id="303347"/>
    <lineage>
        <taxon>Eukaryota</taxon>
        <taxon>Fungi</taxon>
        <taxon>Dikarya</taxon>
        <taxon>Ascomycota</taxon>
        <taxon>Pezizomycotina</taxon>
        <taxon>Sordariomycetes</taxon>
        <taxon>Sordariomycetidae</taxon>
        <taxon>Sordariales</taxon>
        <taxon>Diplogelasinosporaceae</taxon>
        <taxon>Diplogelasinospora</taxon>
    </lineage>
</organism>
<feature type="region of interest" description="Disordered" evidence="8">
    <location>
        <begin position="1631"/>
        <end position="1670"/>
    </location>
</feature>
<keyword evidence="5" id="KW-0808">Transferase</keyword>
<feature type="active site" description="Proton donor; for dehydratase activity" evidence="7">
    <location>
        <position position="1378"/>
    </location>
</feature>
<dbReference type="InterPro" id="IPR014031">
    <property type="entry name" value="Ketoacyl_synth_C"/>
</dbReference>
<dbReference type="Pfam" id="PF18558">
    <property type="entry name" value="HTH_51"/>
    <property type="match status" value="1"/>
</dbReference>
<comment type="pathway">
    <text evidence="1">Secondary metabolite biosynthesis.</text>
</comment>
<dbReference type="InterPro" id="IPR049492">
    <property type="entry name" value="BD-FAE-like_dom"/>
</dbReference>
<dbReference type="Gene3D" id="3.10.129.110">
    <property type="entry name" value="Polyketide synthase dehydratase"/>
    <property type="match status" value="1"/>
</dbReference>
<keyword evidence="3" id="KW-0597">Phosphoprotein</keyword>
<evidence type="ECO:0000259" key="9">
    <source>
        <dbReference type="PROSITE" id="PS50075"/>
    </source>
</evidence>
<dbReference type="CDD" id="cd00833">
    <property type="entry name" value="PKS"/>
    <property type="match status" value="1"/>
</dbReference>
<dbReference type="Gene3D" id="3.30.70.3290">
    <property type="match status" value="1"/>
</dbReference>
<name>A0AAN6N6S9_9PEZI</name>
<dbReference type="CDD" id="cd02440">
    <property type="entry name" value="AdoMet_MTases"/>
    <property type="match status" value="1"/>
</dbReference>
<dbReference type="Pfam" id="PF14765">
    <property type="entry name" value="PS-DH"/>
    <property type="match status" value="1"/>
</dbReference>
<dbReference type="SUPFAM" id="SSF47336">
    <property type="entry name" value="ACP-like"/>
    <property type="match status" value="1"/>
</dbReference>
<evidence type="ECO:0000256" key="4">
    <source>
        <dbReference type="ARBA" id="ARBA00022603"/>
    </source>
</evidence>
<keyword evidence="2" id="KW-0596">Phosphopantetheine</keyword>
<feature type="region of interest" description="Disordered" evidence="8">
    <location>
        <begin position="1489"/>
        <end position="1519"/>
    </location>
</feature>
<proteinExistence type="predicted"/>
<dbReference type="GO" id="GO:0032259">
    <property type="term" value="P:methylation"/>
    <property type="evidence" value="ECO:0007669"/>
    <property type="project" value="UniProtKB-KW"/>
</dbReference>
<dbReference type="InterPro" id="IPR014043">
    <property type="entry name" value="Acyl_transferase_dom"/>
</dbReference>
<dbReference type="Pfam" id="PF22621">
    <property type="entry name" value="CurL-like_PKS_C"/>
    <property type="match status" value="1"/>
</dbReference>
<feature type="active site" description="Proton acceptor; for dehydratase activity" evidence="7">
    <location>
        <position position="1182"/>
    </location>
</feature>
<dbReference type="PROSITE" id="PS52019">
    <property type="entry name" value="PKS_MFAS_DH"/>
    <property type="match status" value="1"/>
</dbReference>
<dbReference type="Pfam" id="PF00109">
    <property type="entry name" value="ketoacyl-synt"/>
    <property type="match status" value="1"/>
</dbReference>
<feature type="region of interest" description="N-terminal hotdog fold" evidence="7">
    <location>
        <begin position="1149"/>
        <end position="1287"/>
    </location>
</feature>
<evidence type="ECO:0000256" key="1">
    <source>
        <dbReference type="ARBA" id="ARBA00005179"/>
    </source>
</evidence>
<evidence type="ECO:0000256" key="7">
    <source>
        <dbReference type="PROSITE-ProRule" id="PRU01363"/>
    </source>
</evidence>
<dbReference type="InterPro" id="IPR032088">
    <property type="entry name" value="SAT"/>
</dbReference>
<feature type="region of interest" description="C-terminal hotdog fold" evidence="7">
    <location>
        <begin position="1313"/>
        <end position="1472"/>
    </location>
</feature>
<dbReference type="GO" id="GO:0004315">
    <property type="term" value="F:3-oxoacyl-[acyl-carrier-protein] synthase activity"/>
    <property type="evidence" value="ECO:0007669"/>
    <property type="project" value="InterPro"/>
</dbReference>
<feature type="domain" description="PKS/mFAS DH" evidence="11">
    <location>
        <begin position="1149"/>
        <end position="1472"/>
    </location>
</feature>
<gene>
    <name evidence="12" type="ORF">QBC46DRAFT_435247</name>
</gene>
<dbReference type="InterPro" id="IPR049900">
    <property type="entry name" value="PKS_mFAS_DH"/>
</dbReference>
<dbReference type="SMART" id="SM00825">
    <property type="entry name" value="PKS_KS"/>
    <property type="match status" value="1"/>
</dbReference>
<keyword evidence="13" id="KW-1185">Reference proteome</keyword>
<dbReference type="InterPro" id="IPR009081">
    <property type="entry name" value="PP-bd_ACP"/>
</dbReference>
<evidence type="ECO:0000259" key="10">
    <source>
        <dbReference type="PROSITE" id="PS52004"/>
    </source>
</evidence>
<keyword evidence="4" id="KW-0489">Methyltransferase</keyword>
<dbReference type="PANTHER" id="PTHR43775:SF21">
    <property type="entry name" value="NON-REDUCING POLYKETIDE SYNTHASE AUSA-RELATED"/>
    <property type="match status" value="1"/>
</dbReference>
<dbReference type="Pfam" id="PF00550">
    <property type="entry name" value="PP-binding"/>
    <property type="match status" value="1"/>
</dbReference>
<dbReference type="InterPro" id="IPR020841">
    <property type="entry name" value="PKS_Beta-ketoAc_synthase_dom"/>
</dbReference>
<dbReference type="GO" id="GO:0004312">
    <property type="term" value="F:fatty acid synthase activity"/>
    <property type="evidence" value="ECO:0007669"/>
    <property type="project" value="TreeGrafter"/>
</dbReference>
<dbReference type="SMART" id="SM00827">
    <property type="entry name" value="PKS_AT"/>
    <property type="match status" value="1"/>
</dbReference>
<dbReference type="PROSITE" id="PS50075">
    <property type="entry name" value="CARRIER"/>
    <property type="match status" value="1"/>
</dbReference>
<dbReference type="SUPFAM" id="SSF55048">
    <property type="entry name" value="Probable ACP-binding domain of malonyl-CoA ACP transacylase"/>
    <property type="match status" value="1"/>
</dbReference>
<dbReference type="Gene3D" id="3.40.50.150">
    <property type="entry name" value="Vaccinia Virus protein VP39"/>
    <property type="match status" value="1"/>
</dbReference>
<dbReference type="Gene3D" id="1.10.1200.10">
    <property type="entry name" value="ACP-like"/>
    <property type="match status" value="1"/>
</dbReference>
<dbReference type="InterPro" id="IPR016036">
    <property type="entry name" value="Malonyl_transacylase_ACP-bd"/>
</dbReference>